<organism evidence="1 2">
    <name type="scientific">Knipowitschia caucasica</name>
    <name type="common">Caucasian dwarf goby</name>
    <name type="synonym">Pomatoschistus caucasicus</name>
    <dbReference type="NCBI Taxonomy" id="637954"/>
    <lineage>
        <taxon>Eukaryota</taxon>
        <taxon>Metazoa</taxon>
        <taxon>Chordata</taxon>
        <taxon>Craniata</taxon>
        <taxon>Vertebrata</taxon>
        <taxon>Euteleostomi</taxon>
        <taxon>Actinopterygii</taxon>
        <taxon>Neopterygii</taxon>
        <taxon>Teleostei</taxon>
        <taxon>Neoteleostei</taxon>
        <taxon>Acanthomorphata</taxon>
        <taxon>Gobiaria</taxon>
        <taxon>Gobiiformes</taxon>
        <taxon>Gobioidei</taxon>
        <taxon>Gobiidae</taxon>
        <taxon>Gobiinae</taxon>
        <taxon>Knipowitschia</taxon>
    </lineage>
</organism>
<sequence length="207" mass="23221">MPNSRNKVEDSSVKGKAVRPKRKKFFPLVAGNTKNSHERILGKLESRGAERVDRGRCQVLLLFCPIVSRFEADIASALNRVKADESPKVILVAMHHTFSPDHVVPPKTQHRHEGVDVPLVHCLFHETMGLLRCPRNKNAVTTLRQQMGLKEHCNPFFSEDEMVVVGHLCRMQAAAHMTEIDTRRRTGICLPAGASLWANNVLTSFIS</sequence>
<keyword evidence="2" id="KW-1185">Reference proteome</keyword>
<dbReference type="EMBL" id="OZ035845">
    <property type="protein sequence ID" value="CAL1599323.1"/>
    <property type="molecule type" value="Genomic_DNA"/>
</dbReference>
<dbReference type="Proteomes" id="UP001497482">
    <property type="component" value="Chromosome 23"/>
</dbReference>
<accession>A0AAV2LAC2</accession>
<dbReference type="AlphaFoldDB" id="A0AAV2LAC2"/>
<proteinExistence type="predicted"/>
<reference evidence="1 2" key="1">
    <citation type="submission" date="2024-04" db="EMBL/GenBank/DDBJ databases">
        <authorList>
            <person name="Waldvogel A.-M."/>
            <person name="Schoenle A."/>
        </authorList>
    </citation>
    <scope>NUCLEOTIDE SEQUENCE [LARGE SCALE GENOMIC DNA]</scope>
</reference>
<gene>
    <name evidence="1" type="ORF">KC01_LOCUS27613</name>
</gene>
<protein>
    <submittedName>
        <fullName evidence="1">Uncharacterized protein</fullName>
    </submittedName>
</protein>
<evidence type="ECO:0000313" key="2">
    <source>
        <dbReference type="Proteomes" id="UP001497482"/>
    </source>
</evidence>
<dbReference type="PANTHER" id="PTHR34488">
    <property type="entry name" value="SI:CH211-245H14.1-RELATED"/>
    <property type="match status" value="1"/>
</dbReference>
<name>A0AAV2LAC2_KNICA</name>
<evidence type="ECO:0000313" key="1">
    <source>
        <dbReference type="EMBL" id="CAL1599323.1"/>
    </source>
</evidence>
<dbReference type="PANTHER" id="PTHR34488:SF1">
    <property type="entry name" value="SI:CH211-245H14.1-RELATED"/>
    <property type="match status" value="1"/>
</dbReference>